<accession>A0A7C3IID1</accession>
<dbReference type="CDD" id="cd02440">
    <property type="entry name" value="AdoMet_MTases"/>
    <property type="match status" value="1"/>
</dbReference>
<sequence>MEYLGTFPAGFTELVKRLIERDTSLQKFLFYDESVIALRSERPLTRLPYLKNLYPLIAWGRAKDLQSAYQLVLHTSFQKALTFSAEPNSRQNFVIRLFIEGKPAPIIRELHEKLEKAIMEVLGGRPNSERPDLELQLHLRKNQQCYLIVQKGKRSEEELPAGTLPPYLCRLLLELSNPQRDDIFLDPFMGSAALPLERARMGPYQMIFAGDIKTEKVEALKTILKQKQWEKRRKTIFPKVLDATQLERFKDDFITRIVSDPPWGLYEGLDMQAILELYSNFLREAARLLSKNGRMVLLVGSGVPLPEIFSNSDIPLKIIEQFPVLVSGQKALVYVIIPE</sequence>
<evidence type="ECO:0000313" key="2">
    <source>
        <dbReference type="EMBL" id="HFH28125.1"/>
    </source>
</evidence>
<dbReference type="GO" id="GO:0016423">
    <property type="term" value="F:tRNA (guanine) methyltransferase activity"/>
    <property type="evidence" value="ECO:0007669"/>
    <property type="project" value="TreeGrafter"/>
</dbReference>
<dbReference type="GO" id="GO:0030488">
    <property type="term" value="P:tRNA methylation"/>
    <property type="evidence" value="ECO:0007669"/>
    <property type="project" value="TreeGrafter"/>
</dbReference>
<dbReference type="Gene3D" id="3.40.50.150">
    <property type="entry name" value="Vaccinia Virus protein VP39"/>
    <property type="match status" value="1"/>
</dbReference>
<proteinExistence type="predicted"/>
<dbReference type="SUPFAM" id="SSF53335">
    <property type="entry name" value="S-adenosyl-L-methionine-dependent methyltransferases"/>
    <property type="match status" value="1"/>
</dbReference>
<evidence type="ECO:0000259" key="1">
    <source>
        <dbReference type="Pfam" id="PF01170"/>
    </source>
</evidence>
<name>A0A7C3IID1_9SPIR</name>
<dbReference type="PANTHER" id="PTHR14911">
    <property type="entry name" value="THUMP DOMAIN-CONTAINING"/>
    <property type="match status" value="1"/>
</dbReference>
<gene>
    <name evidence="2" type="ORF">ENS59_01230</name>
</gene>
<dbReference type="Pfam" id="PF01170">
    <property type="entry name" value="UPF0020"/>
    <property type="match status" value="1"/>
</dbReference>
<dbReference type="InterPro" id="IPR000241">
    <property type="entry name" value="RlmKL-like_Mtase"/>
</dbReference>
<dbReference type="EMBL" id="DSVL01000037">
    <property type="protein sequence ID" value="HFH28125.1"/>
    <property type="molecule type" value="Genomic_DNA"/>
</dbReference>
<protein>
    <recommendedName>
        <fullName evidence="1">Ribosomal RNA large subunit methyltransferase K/L-like methyltransferase domain-containing protein</fullName>
    </recommendedName>
</protein>
<dbReference type="PANTHER" id="PTHR14911:SF13">
    <property type="entry name" value="TRNA (GUANINE(6)-N2)-METHYLTRANSFERASE THUMP3"/>
    <property type="match status" value="1"/>
</dbReference>
<feature type="domain" description="Ribosomal RNA large subunit methyltransferase K/L-like methyltransferase" evidence="1">
    <location>
        <begin position="162"/>
        <end position="313"/>
    </location>
</feature>
<dbReference type="AlphaFoldDB" id="A0A7C3IID1"/>
<comment type="caution">
    <text evidence="2">The sequence shown here is derived from an EMBL/GenBank/DDBJ whole genome shotgun (WGS) entry which is preliminary data.</text>
</comment>
<dbReference type="InterPro" id="IPR029063">
    <property type="entry name" value="SAM-dependent_MTases_sf"/>
</dbReference>
<reference evidence="2" key="1">
    <citation type="journal article" date="2020" name="mSystems">
        <title>Genome- and Community-Level Interaction Insights into Carbon Utilization and Element Cycling Functions of Hydrothermarchaeota in Hydrothermal Sediment.</title>
        <authorList>
            <person name="Zhou Z."/>
            <person name="Liu Y."/>
            <person name="Xu W."/>
            <person name="Pan J."/>
            <person name="Luo Z.H."/>
            <person name="Li M."/>
        </authorList>
    </citation>
    <scope>NUCLEOTIDE SEQUENCE [LARGE SCALE GENOMIC DNA]</scope>
    <source>
        <strain evidence="2">SpSt-503</strain>
    </source>
</reference>
<organism evidence="2">
    <name type="scientific">Gracilinema caldarium</name>
    <dbReference type="NCBI Taxonomy" id="215591"/>
    <lineage>
        <taxon>Bacteria</taxon>
        <taxon>Pseudomonadati</taxon>
        <taxon>Spirochaetota</taxon>
        <taxon>Spirochaetia</taxon>
        <taxon>Spirochaetales</taxon>
        <taxon>Breznakiellaceae</taxon>
        <taxon>Gracilinema</taxon>
    </lineage>
</organism>